<dbReference type="PRINTS" id="PR01490">
    <property type="entry name" value="RTXTOXIND"/>
</dbReference>
<evidence type="ECO:0000259" key="14">
    <source>
        <dbReference type="Pfam" id="PF25963"/>
    </source>
</evidence>
<dbReference type="Pfam" id="PF25963">
    <property type="entry name" value="Beta-barrel_AAEA"/>
    <property type="match status" value="1"/>
</dbReference>
<evidence type="ECO:0000256" key="5">
    <source>
        <dbReference type="ARBA" id="ARBA00022519"/>
    </source>
</evidence>
<feature type="coiled-coil region" evidence="9">
    <location>
        <begin position="99"/>
        <end position="161"/>
    </location>
</feature>
<keyword evidence="3" id="KW-0813">Transport</keyword>
<dbReference type="GO" id="GO:0005886">
    <property type="term" value="C:plasma membrane"/>
    <property type="evidence" value="ECO:0007669"/>
    <property type="project" value="UniProtKB-SubCell"/>
</dbReference>
<feature type="compositionally biased region" description="Polar residues" evidence="10">
    <location>
        <begin position="1"/>
        <end position="17"/>
    </location>
</feature>
<dbReference type="InterPro" id="IPR058624">
    <property type="entry name" value="MdtA-like_HH"/>
</dbReference>
<dbReference type="Proteomes" id="UP000593966">
    <property type="component" value="Chromosome"/>
</dbReference>
<keyword evidence="4" id="KW-1003">Cell membrane</keyword>
<dbReference type="RefSeq" id="WP_180045807.1">
    <property type="nucleotide sequence ID" value="NZ_CP048659.1"/>
</dbReference>
<dbReference type="Pfam" id="PF25876">
    <property type="entry name" value="HH_MFP_RND"/>
    <property type="match status" value="1"/>
</dbReference>
<feature type="coiled-coil region" evidence="9">
    <location>
        <begin position="186"/>
        <end position="220"/>
    </location>
</feature>
<feature type="domain" description="Multidrug resistance protein MdtA-like alpha-helical hairpin" evidence="12">
    <location>
        <begin position="141"/>
        <end position="204"/>
    </location>
</feature>
<dbReference type="Gene3D" id="2.40.30.170">
    <property type="match status" value="1"/>
</dbReference>
<feature type="domain" description="p-hydroxybenzoic acid efflux pump subunit AaeA-like beta-barrel" evidence="14">
    <location>
        <begin position="285"/>
        <end position="378"/>
    </location>
</feature>
<dbReference type="FunFam" id="2.40.30.170:FF:000003">
    <property type="entry name" value="Multidrug resistance protein A"/>
    <property type="match status" value="1"/>
</dbReference>
<keyword evidence="8 11" id="KW-0472">Membrane</keyword>
<evidence type="ECO:0000256" key="1">
    <source>
        <dbReference type="ARBA" id="ARBA00004383"/>
    </source>
</evidence>
<comment type="similarity">
    <text evidence="2">Belongs to the membrane fusion protein (MFP) (TC 8.A.1) family.</text>
</comment>
<dbReference type="EMBL" id="CP048659">
    <property type="protein sequence ID" value="QOW47054.1"/>
    <property type="molecule type" value="Genomic_DNA"/>
</dbReference>
<evidence type="ECO:0000256" key="9">
    <source>
        <dbReference type="SAM" id="Coils"/>
    </source>
</evidence>
<evidence type="ECO:0000313" key="16">
    <source>
        <dbReference type="Proteomes" id="UP000593966"/>
    </source>
</evidence>
<evidence type="ECO:0000313" key="15">
    <source>
        <dbReference type="EMBL" id="QOW47054.1"/>
    </source>
</evidence>
<reference evidence="15 16" key="1">
    <citation type="submission" date="2020-02" db="EMBL/GenBank/DDBJ databases">
        <title>Tigecycline-resistant Acinetobacter species from pigs and migratory birds.</title>
        <authorList>
            <person name="Chen C."/>
            <person name="Sun J."/>
            <person name="Liao X.-P."/>
            <person name="Liu Y.-H."/>
        </authorList>
    </citation>
    <scope>NUCLEOTIDE SEQUENCE [LARGE SCALE GENOMIC DNA]</scope>
    <source>
        <strain evidence="15 16">YH12207_T</strain>
    </source>
</reference>
<feature type="transmembrane region" description="Helical" evidence="11">
    <location>
        <begin position="32"/>
        <end position="52"/>
    </location>
</feature>
<evidence type="ECO:0000256" key="4">
    <source>
        <dbReference type="ARBA" id="ARBA00022475"/>
    </source>
</evidence>
<feature type="region of interest" description="Disordered" evidence="10">
    <location>
        <begin position="1"/>
        <end position="22"/>
    </location>
</feature>
<keyword evidence="7 11" id="KW-1133">Transmembrane helix</keyword>
<dbReference type="Gene3D" id="2.40.50.100">
    <property type="match status" value="1"/>
</dbReference>
<name>A0A7S6VY50_9GAMM</name>
<comment type="subcellular location">
    <subcellularLocation>
        <location evidence="1">Cell inner membrane</location>
        <topology evidence="1">Single-pass membrane protein</topology>
        <orientation evidence="1">Periplasmic side</orientation>
    </subcellularLocation>
</comment>
<evidence type="ECO:0000259" key="12">
    <source>
        <dbReference type="Pfam" id="PF25876"/>
    </source>
</evidence>
<keyword evidence="6 11" id="KW-0812">Transmembrane</keyword>
<sequence length="384" mass="41118">MTEAQMTNASPNETPSQADDEAKQKRKKMLKIFALLVIGIAILYAIWALLFGNKVETDNAYVGAETAEITSMVSGQVEKVLVSDTQQVKKDDVLAIIDNRDAKIAVAQAEAELTKAKRQYTQSSANSSSLSSQILVSADDINSAKAQVAQAEVGYQQAQQEFARRQQLSASGAISKEEYTKSQSALNNAKASVDVAKAALAQAESKRKAAQSNLDANEALIKGTSQTSTPDVLVAQAKLDQALLDLERTEIKAPLDGVIARRSIQVGQRIAPGTSVMKIVPLSELYVDANFKESQLKNVKVGQKATLTSDLYGKKVEYHGTVIGFSGGTGSAFALIPAQNATGNWIKVVQRLPVRIQLDAKELAAHPLRVGLSMTVEVDTSSAK</sequence>
<proteinExistence type="inferred from homology"/>
<evidence type="ECO:0000256" key="10">
    <source>
        <dbReference type="SAM" id="MobiDB-lite"/>
    </source>
</evidence>
<evidence type="ECO:0000259" key="13">
    <source>
        <dbReference type="Pfam" id="PF25917"/>
    </source>
</evidence>
<evidence type="ECO:0000256" key="8">
    <source>
        <dbReference type="ARBA" id="ARBA00023136"/>
    </source>
</evidence>
<accession>A0A7S6VY50</accession>
<keyword evidence="5" id="KW-0997">Cell inner membrane</keyword>
<keyword evidence="16" id="KW-1185">Reference proteome</keyword>
<feature type="domain" description="Multidrug resistance protein MdtA-like barrel-sandwich hybrid" evidence="13">
    <location>
        <begin position="65"/>
        <end position="279"/>
    </location>
</feature>
<dbReference type="SUPFAM" id="SSF111369">
    <property type="entry name" value="HlyD-like secretion proteins"/>
    <property type="match status" value="2"/>
</dbReference>
<dbReference type="PANTHER" id="PTHR30386:SF19">
    <property type="entry name" value="MULTIDRUG EXPORT PROTEIN EMRA-RELATED"/>
    <property type="match status" value="1"/>
</dbReference>
<evidence type="ECO:0000256" key="11">
    <source>
        <dbReference type="SAM" id="Phobius"/>
    </source>
</evidence>
<dbReference type="Gene3D" id="1.10.287.470">
    <property type="entry name" value="Helix hairpin bin"/>
    <property type="match status" value="2"/>
</dbReference>
<dbReference type="AlphaFoldDB" id="A0A7S6VY50"/>
<dbReference type="InterPro" id="IPR050739">
    <property type="entry name" value="MFP"/>
</dbReference>
<dbReference type="GO" id="GO:1990961">
    <property type="term" value="P:xenobiotic detoxification by transmembrane export across the plasma membrane"/>
    <property type="evidence" value="ECO:0007669"/>
    <property type="project" value="UniProtKB-ARBA"/>
</dbReference>
<organism evidence="15 16">
    <name type="scientific">Acinetobacter piscicola</name>
    <dbReference type="NCBI Taxonomy" id="2006115"/>
    <lineage>
        <taxon>Bacteria</taxon>
        <taxon>Pseudomonadati</taxon>
        <taxon>Pseudomonadota</taxon>
        <taxon>Gammaproteobacteria</taxon>
        <taxon>Moraxellales</taxon>
        <taxon>Moraxellaceae</taxon>
        <taxon>Acinetobacter</taxon>
    </lineage>
</organism>
<dbReference type="InterPro" id="IPR058634">
    <property type="entry name" value="AaeA-lik-b-barrel"/>
</dbReference>
<evidence type="ECO:0000256" key="6">
    <source>
        <dbReference type="ARBA" id="ARBA00022692"/>
    </source>
</evidence>
<dbReference type="InterPro" id="IPR058625">
    <property type="entry name" value="MdtA-like_BSH"/>
</dbReference>
<keyword evidence="9" id="KW-0175">Coiled coil</keyword>
<evidence type="ECO:0000256" key="7">
    <source>
        <dbReference type="ARBA" id="ARBA00022989"/>
    </source>
</evidence>
<dbReference type="Pfam" id="PF25917">
    <property type="entry name" value="BSH_RND"/>
    <property type="match status" value="1"/>
</dbReference>
<dbReference type="PANTHER" id="PTHR30386">
    <property type="entry name" value="MEMBRANE FUSION SUBUNIT OF EMRAB-TOLC MULTIDRUG EFFLUX PUMP"/>
    <property type="match status" value="1"/>
</dbReference>
<evidence type="ECO:0000256" key="2">
    <source>
        <dbReference type="ARBA" id="ARBA00009477"/>
    </source>
</evidence>
<protein>
    <submittedName>
        <fullName evidence="15">HlyD family efflux transporter periplasmic adaptor subunit</fullName>
    </submittedName>
</protein>
<evidence type="ECO:0000256" key="3">
    <source>
        <dbReference type="ARBA" id="ARBA00022448"/>
    </source>
</evidence>
<dbReference type="GO" id="GO:0015721">
    <property type="term" value="P:bile acid and bile salt transport"/>
    <property type="evidence" value="ECO:0007669"/>
    <property type="project" value="UniProtKB-ARBA"/>
</dbReference>
<gene>
    <name evidence="15" type="ORF">G0028_14815</name>
</gene>
<dbReference type="GO" id="GO:0046677">
    <property type="term" value="P:response to antibiotic"/>
    <property type="evidence" value="ECO:0007669"/>
    <property type="project" value="UniProtKB-ARBA"/>
</dbReference>